<dbReference type="InterPro" id="IPR005673">
    <property type="entry name" value="ABC_phos-bd_PstS"/>
</dbReference>
<dbReference type="GO" id="GO:0035435">
    <property type="term" value="P:phosphate ion transmembrane transport"/>
    <property type="evidence" value="ECO:0007669"/>
    <property type="project" value="InterPro"/>
</dbReference>
<feature type="chain" id="PRO_5012346985" description="Phosphate-binding protein PstS" evidence="8">
    <location>
        <begin position="23"/>
        <end position="339"/>
    </location>
</feature>
<dbReference type="AlphaFoldDB" id="A0A1V3KYH8"/>
<evidence type="ECO:0000256" key="7">
    <source>
        <dbReference type="PIRNR" id="PIRNR002756"/>
    </source>
</evidence>
<protein>
    <recommendedName>
        <fullName evidence="4 7">Phosphate-binding protein PstS</fullName>
    </recommendedName>
</protein>
<dbReference type="GO" id="GO:0042301">
    <property type="term" value="F:phosphate ion binding"/>
    <property type="evidence" value="ECO:0007669"/>
    <property type="project" value="InterPro"/>
</dbReference>
<dbReference type="Proteomes" id="UP000188573">
    <property type="component" value="Unassembled WGS sequence"/>
</dbReference>
<name>A0A1V3KYH8_9PAST</name>
<keyword evidence="6 7" id="KW-0592">Phosphate transport</keyword>
<evidence type="ECO:0000259" key="9">
    <source>
        <dbReference type="Pfam" id="PF12849"/>
    </source>
</evidence>
<keyword evidence="8" id="KW-0732">Signal</keyword>
<dbReference type="PANTHER" id="PTHR42996">
    <property type="entry name" value="PHOSPHATE-BINDING PROTEIN PSTS"/>
    <property type="match status" value="1"/>
</dbReference>
<dbReference type="CDD" id="cd13565">
    <property type="entry name" value="PBP2_PstS"/>
    <property type="match status" value="1"/>
</dbReference>
<dbReference type="Gene3D" id="3.40.190.10">
    <property type="entry name" value="Periplasmic binding protein-like II"/>
    <property type="match status" value="2"/>
</dbReference>
<keyword evidence="5 7" id="KW-0813">Transport</keyword>
<comment type="function">
    <text evidence="1 7">Part of the ABC transporter complex PstSACB involved in phosphate import.</text>
</comment>
<reference evidence="10 11" key="1">
    <citation type="submission" date="2016-10" db="EMBL/GenBank/DDBJ databases">
        <title>Rodentibacter gen. nov. and new species.</title>
        <authorList>
            <person name="Christensen H."/>
        </authorList>
    </citation>
    <scope>NUCLEOTIDE SEQUENCE [LARGE SCALE GENOMIC DNA]</scope>
    <source>
        <strain evidence="10 11">Ac81</strain>
    </source>
</reference>
<accession>A0A1V3KYH8</accession>
<proteinExistence type="inferred from homology"/>
<evidence type="ECO:0000256" key="5">
    <source>
        <dbReference type="ARBA" id="ARBA00022448"/>
    </source>
</evidence>
<dbReference type="InterPro" id="IPR050962">
    <property type="entry name" value="Phosphate-bind_PstS"/>
</dbReference>
<dbReference type="NCBIfam" id="NF008171">
    <property type="entry name" value="PRK10918.1"/>
    <property type="match status" value="1"/>
</dbReference>
<evidence type="ECO:0000256" key="2">
    <source>
        <dbReference type="ARBA" id="ARBA00008725"/>
    </source>
</evidence>
<feature type="domain" description="PBP" evidence="9">
    <location>
        <begin position="18"/>
        <end position="305"/>
    </location>
</feature>
<dbReference type="InterPro" id="IPR024370">
    <property type="entry name" value="PBP_domain"/>
</dbReference>
<evidence type="ECO:0000256" key="4">
    <source>
        <dbReference type="ARBA" id="ARBA00021889"/>
    </source>
</evidence>
<sequence length="339" mass="36828">MKIRTVTLALLSAFAFSQAAKATTVTGAGASFPQPIYVQWAMNYKAETGNQINYQSIGSSGGVKQILSGTVDFGASDSPMKEADLEKNNLVQFPTVIGGVVPVINVEGIKPGELKLTGELLADIYLGKITHWNDEKIKQLNPSLNLPDKMITTVFRADGSGTSFIFTHYLSQVSSDWKDKVGAANTVKWPTSASGAAGKGNEGVSIYVGRVKNSIGYVEYAYAKQNKMTHVQLKNAAGNFVLPSQESFAAAANVDWNKAKGFSLVLTNQPAAEAWPLAAATFILVPKNVADKERAETVLNFFDWAYKKGNEQAQKLDYVPLPDNVKQLVRDEWKKVNLK</sequence>
<dbReference type="RefSeq" id="WP_077496439.1">
    <property type="nucleotide sequence ID" value="NZ_MLAG01000025.1"/>
</dbReference>
<dbReference type="EMBL" id="MLAG01000025">
    <property type="protein sequence ID" value="OOF82711.1"/>
    <property type="molecule type" value="Genomic_DNA"/>
</dbReference>
<evidence type="ECO:0000256" key="8">
    <source>
        <dbReference type="SAM" id="SignalP"/>
    </source>
</evidence>
<organism evidence="10 11">
    <name type="scientific">Rodentibacter ratti</name>
    <dbReference type="NCBI Taxonomy" id="1906745"/>
    <lineage>
        <taxon>Bacteria</taxon>
        <taxon>Pseudomonadati</taxon>
        <taxon>Pseudomonadota</taxon>
        <taxon>Gammaproteobacteria</taxon>
        <taxon>Pasteurellales</taxon>
        <taxon>Pasteurellaceae</taxon>
        <taxon>Rodentibacter</taxon>
    </lineage>
</organism>
<evidence type="ECO:0000256" key="6">
    <source>
        <dbReference type="ARBA" id="ARBA00022592"/>
    </source>
</evidence>
<feature type="signal peptide" evidence="8">
    <location>
        <begin position="1"/>
        <end position="22"/>
    </location>
</feature>
<evidence type="ECO:0000313" key="10">
    <source>
        <dbReference type="EMBL" id="OOF82711.1"/>
    </source>
</evidence>
<dbReference type="GO" id="GO:0043190">
    <property type="term" value="C:ATP-binding cassette (ABC) transporter complex"/>
    <property type="evidence" value="ECO:0007669"/>
    <property type="project" value="InterPro"/>
</dbReference>
<dbReference type="Pfam" id="PF12849">
    <property type="entry name" value="PBP_like_2"/>
    <property type="match status" value="1"/>
</dbReference>
<dbReference type="SUPFAM" id="SSF53850">
    <property type="entry name" value="Periplasmic binding protein-like II"/>
    <property type="match status" value="1"/>
</dbReference>
<evidence type="ECO:0000256" key="1">
    <source>
        <dbReference type="ARBA" id="ARBA00002841"/>
    </source>
</evidence>
<comment type="subunit">
    <text evidence="3 7">The complex is composed of two ATP-binding proteins (PstB), two transmembrane proteins (PstC and PstA) and a solute-binding protein (PstS).</text>
</comment>
<dbReference type="PANTHER" id="PTHR42996:SF1">
    <property type="entry name" value="PHOSPHATE-BINDING PROTEIN PSTS"/>
    <property type="match status" value="1"/>
</dbReference>
<dbReference type="PIRSF" id="PIRSF002756">
    <property type="entry name" value="PstS"/>
    <property type="match status" value="1"/>
</dbReference>
<evidence type="ECO:0000256" key="3">
    <source>
        <dbReference type="ARBA" id="ARBA00011529"/>
    </source>
</evidence>
<comment type="caution">
    <text evidence="10">The sequence shown here is derived from an EMBL/GenBank/DDBJ whole genome shotgun (WGS) entry which is preliminary data.</text>
</comment>
<keyword evidence="11" id="KW-1185">Reference proteome</keyword>
<comment type="similarity">
    <text evidence="2 7">Belongs to the PstS family.</text>
</comment>
<gene>
    <name evidence="10" type="ORF">BKG92_05825</name>
</gene>
<evidence type="ECO:0000313" key="11">
    <source>
        <dbReference type="Proteomes" id="UP000188573"/>
    </source>
</evidence>
<dbReference type="NCBIfam" id="TIGR00975">
    <property type="entry name" value="3a0107s03"/>
    <property type="match status" value="1"/>
</dbReference>